<dbReference type="OrthoDB" id="9897595at2"/>
<proteinExistence type="predicted"/>
<evidence type="ECO:0000313" key="3">
    <source>
        <dbReference type="Proteomes" id="UP000037848"/>
    </source>
</evidence>
<dbReference type="PROSITE" id="PS51257">
    <property type="entry name" value="PROKAR_LIPOPROTEIN"/>
    <property type="match status" value="1"/>
</dbReference>
<evidence type="ECO:0000256" key="1">
    <source>
        <dbReference type="SAM" id="SignalP"/>
    </source>
</evidence>
<comment type="caution">
    <text evidence="2">The sequence shown here is derived from an EMBL/GenBank/DDBJ whole genome shotgun (WGS) entry which is preliminary data.</text>
</comment>
<protein>
    <recommendedName>
        <fullName evidence="4">Lipoprotein</fullName>
    </recommendedName>
</protein>
<reference evidence="2 3" key="1">
    <citation type="submission" date="2015-08" db="EMBL/GenBank/DDBJ databases">
        <title>Draft Genome Sequence of Pseudoalteromonas porphyrae UCD-SED14.</title>
        <authorList>
            <person name="Coil D.A."/>
            <person name="Jospin G."/>
            <person name="Lee R.D."/>
            <person name="Eisen J.A."/>
        </authorList>
    </citation>
    <scope>NUCLEOTIDE SEQUENCE [LARGE SCALE GENOMIC DNA]</scope>
    <source>
        <strain evidence="2 3">UCD-SED14</strain>
    </source>
</reference>
<keyword evidence="1" id="KW-0732">Signal</keyword>
<dbReference type="EMBL" id="LHPH01000035">
    <property type="protein sequence ID" value="KPH56729.1"/>
    <property type="molecule type" value="Genomic_DNA"/>
</dbReference>
<accession>A0A0N0LUS4</accession>
<feature type="signal peptide" evidence="1">
    <location>
        <begin position="1"/>
        <end position="20"/>
    </location>
</feature>
<dbReference type="RefSeq" id="WP_054456052.1">
    <property type="nucleotide sequence ID" value="NZ_LHPH01000035.1"/>
</dbReference>
<dbReference type="Proteomes" id="UP000037848">
    <property type="component" value="Unassembled WGS sequence"/>
</dbReference>
<evidence type="ECO:0000313" key="2">
    <source>
        <dbReference type="EMBL" id="KPH56729.1"/>
    </source>
</evidence>
<dbReference type="PATRIC" id="fig|187330.3.peg.2992"/>
<name>A0A0N0LUS4_9GAMM</name>
<keyword evidence="3" id="KW-1185">Reference proteome</keyword>
<gene>
    <name evidence="2" type="ORF">ADS77_20325</name>
</gene>
<dbReference type="AlphaFoldDB" id="A0A0N0LUS4"/>
<organism evidence="2 3">
    <name type="scientific">Pseudoalteromonas porphyrae</name>
    <dbReference type="NCBI Taxonomy" id="187330"/>
    <lineage>
        <taxon>Bacteria</taxon>
        <taxon>Pseudomonadati</taxon>
        <taxon>Pseudomonadota</taxon>
        <taxon>Gammaproteobacteria</taxon>
        <taxon>Alteromonadales</taxon>
        <taxon>Pseudoalteromonadaceae</taxon>
        <taxon>Pseudoalteromonas</taxon>
    </lineage>
</organism>
<evidence type="ECO:0008006" key="4">
    <source>
        <dbReference type="Google" id="ProtNLM"/>
    </source>
</evidence>
<sequence>MLRKLLCLIFFTLVSGCGGSGGDTTASPVVVTPPVVVEPVDNSLTDVVIPSGFDWSMNDEVSINFKVVSTITMIDQSGAGIGGKHFIKVTAIDQNSEQVGTTLLKALTSRTGQLESTLKFPNEWSGIKVEAKVDGVVCTETFLKNVLLGDLEIKCPVEVNAEEG</sequence>
<feature type="chain" id="PRO_5005855019" description="Lipoprotein" evidence="1">
    <location>
        <begin position="21"/>
        <end position="164"/>
    </location>
</feature>